<dbReference type="EMBL" id="LT634361">
    <property type="protein sequence ID" value="SFZ84719.1"/>
    <property type="molecule type" value="Genomic_DNA"/>
</dbReference>
<evidence type="ECO:0000259" key="5">
    <source>
        <dbReference type="PROSITE" id="PS51007"/>
    </source>
</evidence>
<dbReference type="SUPFAM" id="SSF46626">
    <property type="entry name" value="Cytochrome c"/>
    <property type="match status" value="1"/>
</dbReference>
<dbReference type="PANTHER" id="PTHR40394:SF2">
    <property type="entry name" value="QUINOL:CYTOCHROME C OXIDOREDUCTASE MEMBRANE PROTEIN"/>
    <property type="match status" value="1"/>
</dbReference>
<evidence type="ECO:0000256" key="3">
    <source>
        <dbReference type="ARBA" id="ARBA00023004"/>
    </source>
</evidence>
<reference evidence="6 7" key="1">
    <citation type="submission" date="2016-11" db="EMBL/GenBank/DDBJ databases">
        <authorList>
            <person name="Jaros S."/>
            <person name="Januszkiewicz K."/>
            <person name="Wedrychowicz H."/>
        </authorList>
    </citation>
    <scope>NUCLEOTIDE SEQUENCE [LARGE SCALE GENOMIC DNA]</scope>
    <source>
        <strain evidence="6">NCIMB 2154T</strain>
    </source>
</reference>
<sequence length="182" mass="20438">MKSFVKIIVALVVITSVISCGDKRKPQVQYMPDMYVAVPYEANGADGLNGKMVDRDPVAGTIKRGGYVAFEYPDTNEGYELAKTELKSPLKVTEENLANGKKMYDIYCAVCHGKKGDGNGILSQRDKFNGIPNYKDREITEGSIYYVIMHGRNLMGSHASQLTTKERWQVTQYVEKLRNDLK</sequence>
<dbReference type="PROSITE" id="PS51257">
    <property type="entry name" value="PROKAR_LIPOPROTEIN"/>
    <property type="match status" value="1"/>
</dbReference>
<evidence type="ECO:0000256" key="1">
    <source>
        <dbReference type="ARBA" id="ARBA00022617"/>
    </source>
</evidence>
<gene>
    <name evidence="6" type="ORF">MARIT_2878</name>
</gene>
<dbReference type="PANTHER" id="PTHR40394">
    <property type="entry name" value="LIPOPROTEIN-RELATED"/>
    <property type="match status" value="1"/>
</dbReference>
<dbReference type="Gene3D" id="1.10.760.10">
    <property type="entry name" value="Cytochrome c-like domain"/>
    <property type="match status" value="1"/>
</dbReference>
<dbReference type="GO" id="GO:0046872">
    <property type="term" value="F:metal ion binding"/>
    <property type="evidence" value="ECO:0007669"/>
    <property type="project" value="UniProtKB-KW"/>
</dbReference>
<feature type="domain" description="Cytochrome c" evidence="5">
    <location>
        <begin position="95"/>
        <end position="178"/>
    </location>
</feature>
<name>A0A2H1ECU9_9FLAO</name>
<dbReference type="Proteomes" id="UP000231564">
    <property type="component" value="Chromosome MARIT"/>
</dbReference>
<protein>
    <submittedName>
        <fullName evidence="6">Cytochrome c1</fullName>
    </submittedName>
</protein>
<dbReference type="InterPro" id="IPR009056">
    <property type="entry name" value="Cyt_c-like_dom"/>
</dbReference>
<organism evidence="6 7">
    <name type="scientific">Tenacibaculum maritimum NCIMB 2154</name>
    <dbReference type="NCBI Taxonomy" id="1349785"/>
    <lineage>
        <taxon>Bacteria</taxon>
        <taxon>Pseudomonadati</taxon>
        <taxon>Bacteroidota</taxon>
        <taxon>Flavobacteriia</taxon>
        <taxon>Flavobacteriales</taxon>
        <taxon>Flavobacteriaceae</taxon>
        <taxon>Tenacibaculum</taxon>
    </lineage>
</organism>
<dbReference type="GO" id="GO:0009055">
    <property type="term" value="F:electron transfer activity"/>
    <property type="evidence" value="ECO:0007669"/>
    <property type="project" value="InterPro"/>
</dbReference>
<evidence type="ECO:0000313" key="7">
    <source>
        <dbReference type="Proteomes" id="UP000231564"/>
    </source>
</evidence>
<dbReference type="GO" id="GO:0020037">
    <property type="term" value="F:heme binding"/>
    <property type="evidence" value="ECO:0007669"/>
    <property type="project" value="InterPro"/>
</dbReference>
<dbReference type="PROSITE" id="PS51007">
    <property type="entry name" value="CYTC"/>
    <property type="match status" value="1"/>
</dbReference>
<keyword evidence="3 4" id="KW-0408">Iron</keyword>
<dbReference type="STRING" id="1349785.GCA_000509405_01166"/>
<dbReference type="GeneID" id="47724326"/>
<accession>A0A2H1ECU9</accession>
<keyword evidence="1 4" id="KW-0349">Heme</keyword>
<keyword evidence="2 4" id="KW-0479">Metal-binding</keyword>
<evidence type="ECO:0000256" key="4">
    <source>
        <dbReference type="PROSITE-ProRule" id="PRU00433"/>
    </source>
</evidence>
<evidence type="ECO:0000313" key="6">
    <source>
        <dbReference type="EMBL" id="SFZ84719.1"/>
    </source>
</evidence>
<evidence type="ECO:0000256" key="2">
    <source>
        <dbReference type="ARBA" id="ARBA00022723"/>
    </source>
</evidence>
<dbReference type="RefSeq" id="WP_024741517.1">
    <property type="nucleotide sequence ID" value="NZ_BAUG01000028.1"/>
</dbReference>
<proteinExistence type="predicted"/>
<dbReference type="AlphaFoldDB" id="A0A2H1ECU9"/>
<dbReference type="KEGG" id="tmar:MARIT_2878"/>
<dbReference type="InterPro" id="IPR036909">
    <property type="entry name" value="Cyt_c-like_dom_sf"/>
</dbReference>
<dbReference type="Pfam" id="PF13442">
    <property type="entry name" value="Cytochrome_CBB3"/>
    <property type="match status" value="1"/>
</dbReference>
<keyword evidence="7" id="KW-1185">Reference proteome</keyword>